<dbReference type="SUPFAM" id="SSF51197">
    <property type="entry name" value="Clavaminate synthase-like"/>
    <property type="match status" value="1"/>
</dbReference>
<dbReference type="PANTHER" id="PTHR34986">
    <property type="entry name" value="EVOLVED BETA-GALACTOSIDASE SUBUNIT BETA"/>
    <property type="match status" value="1"/>
</dbReference>
<evidence type="ECO:0000313" key="1">
    <source>
        <dbReference type="EMBL" id="KAA2375703.1"/>
    </source>
</evidence>
<dbReference type="InterPro" id="IPR004375">
    <property type="entry name" value="NanQ/TabA/YiaL"/>
</dbReference>
<evidence type="ECO:0000313" key="3">
    <source>
        <dbReference type="Proteomes" id="UP000195772"/>
    </source>
</evidence>
<name>A0A1Y3R1C7_9BACT</name>
<protein>
    <submittedName>
        <fullName evidence="2">YhcH/YjgK/YiaL family protein</fullName>
    </submittedName>
</protein>
<gene>
    <name evidence="2" type="ORF">B5G41_03715</name>
    <name evidence="1" type="ORF">F2Y10_14815</name>
</gene>
<dbReference type="AlphaFoldDB" id="A0A1Y3R1C7"/>
<dbReference type="Proteomes" id="UP000322940">
    <property type="component" value="Unassembled WGS sequence"/>
</dbReference>
<dbReference type="InterPro" id="IPR037012">
    <property type="entry name" value="NanQ/TabA/YiaL_sf"/>
</dbReference>
<dbReference type="Gene3D" id="2.60.120.370">
    <property type="entry name" value="YhcH/YjgK/YiaL"/>
    <property type="match status" value="1"/>
</dbReference>
<dbReference type="RefSeq" id="WP_032135054.1">
    <property type="nucleotide sequence ID" value="NZ_AP025562.1"/>
</dbReference>
<evidence type="ECO:0000313" key="2">
    <source>
        <dbReference type="EMBL" id="OUN04427.1"/>
    </source>
</evidence>
<proteinExistence type="predicted"/>
<evidence type="ECO:0000313" key="4">
    <source>
        <dbReference type="Proteomes" id="UP000322940"/>
    </source>
</evidence>
<reference evidence="1 4" key="3">
    <citation type="journal article" date="2019" name="Nat. Med.">
        <title>A library of human gut bacterial isolates paired with longitudinal multiomics data enables mechanistic microbiome research.</title>
        <authorList>
            <person name="Poyet M."/>
            <person name="Groussin M."/>
            <person name="Gibbons S.M."/>
            <person name="Avila-Pacheco J."/>
            <person name="Jiang X."/>
            <person name="Kearney S.M."/>
            <person name="Perrotta A.R."/>
            <person name="Berdy B."/>
            <person name="Zhao S."/>
            <person name="Lieberman T.D."/>
            <person name="Swanson P.K."/>
            <person name="Smith M."/>
            <person name="Roesemann S."/>
            <person name="Alexander J.E."/>
            <person name="Rich S.A."/>
            <person name="Livny J."/>
            <person name="Vlamakis H."/>
            <person name="Clish C."/>
            <person name="Bullock K."/>
            <person name="Deik A."/>
            <person name="Scott J."/>
            <person name="Pierce K.A."/>
            <person name="Xavier R.J."/>
            <person name="Alm E.J."/>
        </authorList>
    </citation>
    <scope>NUCLEOTIDE SEQUENCE [LARGE SCALE GENOMIC DNA]</scope>
    <source>
        <strain evidence="1 4">BIOML-A266</strain>
    </source>
</reference>
<reference evidence="2" key="2">
    <citation type="journal article" date="2018" name="BMC Genomics">
        <title>Whole genome sequencing and function prediction of 133 gut anaerobes isolated from chicken caecum in pure cultures.</title>
        <authorList>
            <person name="Medvecky M."/>
            <person name="Cejkova D."/>
            <person name="Polansky O."/>
            <person name="Karasova D."/>
            <person name="Kubasova T."/>
            <person name="Cizek A."/>
            <person name="Rychlik I."/>
        </authorList>
    </citation>
    <scope>NUCLEOTIDE SEQUENCE</scope>
    <source>
        <strain evidence="2">An90</strain>
    </source>
</reference>
<dbReference type="Pfam" id="PF04074">
    <property type="entry name" value="DUF386"/>
    <property type="match status" value="1"/>
</dbReference>
<dbReference type="NCBIfam" id="TIGR00022">
    <property type="entry name" value="YhcH/YjgK/YiaL family protein"/>
    <property type="match status" value="1"/>
</dbReference>
<reference evidence="3" key="1">
    <citation type="submission" date="2017-04" db="EMBL/GenBank/DDBJ databases">
        <title>Function of individual gut microbiota members based on whole genome sequencing of pure cultures obtained from chicken caecum.</title>
        <authorList>
            <person name="Medvecky M."/>
            <person name="Cejkova D."/>
            <person name="Polansky O."/>
            <person name="Karasova D."/>
            <person name="Kubasova T."/>
            <person name="Cizek A."/>
            <person name="Rychlik I."/>
        </authorList>
    </citation>
    <scope>NUCLEOTIDE SEQUENCE [LARGE SCALE GENOMIC DNA]</scope>
    <source>
        <strain evidence="3">An90</strain>
    </source>
</reference>
<dbReference type="OrthoDB" id="9792756at2"/>
<dbReference type="GO" id="GO:0005829">
    <property type="term" value="C:cytosol"/>
    <property type="evidence" value="ECO:0007669"/>
    <property type="project" value="TreeGrafter"/>
</dbReference>
<dbReference type="EMBL" id="VVXH01000020">
    <property type="protein sequence ID" value="KAA2375703.1"/>
    <property type="molecule type" value="Genomic_DNA"/>
</dbReference>
<organism evidence="2 3">
    <name type="scientific">Alistipes onderdonkii</name>
    <dbReference type="NCBI Taxonomy" id="328813"/>
    <lineage>
        <taxon>Bacteria</taxon>
        <taxon>Pseudomonadati</taxon>
        <taxon>Bacteroidota</taxon>
        <taxon>Bacteroidia</taxon>
        <taxon>Bacteroidales</taxon>
        <taxon>Rikenellaceae</taxon>
        <taxon>Alistipes</taxon>
    </lineage>
</organism>
<accession>A0A1Y3R1C7</accession>
<dbReference type="PANTHER" id="PTHR34986:SF1">
    <property type="entry name" value="PROTEIN YIAL"/>
    <property type="match status" value="1"/>
</dbReference>
<comment type="caution">
    <text evidence="2">The sequence shown here is derived from an EMBL/GenBank/DDBJ whole genome shotgun (WGS) entry which is preliminary data.</text>
</comment>
<dbReference type="Proteomes" id="UP000195772">
    <property type="component" value="Unassembled WGS sequence"/>
</dbReference>
<sequence length="149" mass="17065">MIFDSLKNSALYYPVSPRLEKAFGFIASTDWETMEPGIHELDGKDIYVNVMEPALKKPADAKLEIHDAYIDIQVLIRGEQETFGWSERADLRKPLGEFDAGKDIQFFDDEPQTFYTLRPGQFTILFPEDGHAPMIGEGDVRKIIVKVRR</sequence>
<dbReference type="EMBL" id="NFHB01000002">
    <property type="protein sequence ID" value="OUN04427.1"/>
    <property type="molecule type" value="Genomic_DNA"/>
</dbReference>